<keyword evidence="2" id="KW-1185">Reference proteome</keyword>
<sequence length="191" mass="21953">MLRELFSPVAIIPTKVLLTGVCLHILDGSSGSKELLEEFLGSWNYVFDKYYVHLTNELKTDLSSSCDEQRLLLEVEEYLKVVEVYAMILLGKTLGNVDFSISWVEKASMPEDKKQDLLRRLQSLYSWKTTASSAGFSSYLMGENEDSNLMQEEKFEVFPKSAVSGYKKASENQRQEVLKLYSRVEPCFWLF</sequence>
<reference evidence="2" key="1">
    <citation type="journal article" date="2023" name="Front. Plant Sci.">
        <title>Chromosomal-level genome assembly of Melastoma candidum provides insights into trichome evolution.</title>
        <authorList>
            <person name="Zhong Y."/>
            <person name="Wu W."/>
            <person name="Sun C."/>
            <person name="Zou P."/>
            <person name="Liu Y."/>
            <person name="Dai S."/>
            <person name="Zhou R."/>
        </authorList>
    </citation>
    <scope>NUCLEOTIDE SEQUENCE [LARGE SCALE GENOMIC DNA]</scope>
</reference>
<evidence type="ECO:0000313" key="2">
    <source>
        <dbReference type="Proteomes" id="UP001057402"/>
    </source>
</evidence>
<name>A0ACB9RNP5_9MYRT</name>
<organism evidence="1 2">
    <name type="scientific">Melastoma candidum</name>
    <dbReference type="NCBI Taxonomy" id="119954"/>
    <lineage>
        <taxon>Eukaryota</taxon>
        <taxon>Viridiplantae</taxon>
        <taxon>Streptophyta</taxon>
        <taxon>Embryophyta</taxon>
        <taxon>Tracheophyta</taxon>
        <taxon>Spermatophyta</taxon>
        <taxon>Magnoliopsida</taxon>
        <taxon>eudicotyledons</taxon>
        <taxon>Gunneridae</taxon>
        <taxon>Pentapetalae</taxon>
        <taxon>rosids</taxon>
        <taxon>malvids</taxon>
        <taxon>Myrtales</taxon>
        <taxon>Melastomataceae</taxon>
        <taxon>Melastomatoideae</taxon>
        <taxon>Melastomateae</taxon>
        <taxon>Melastoma</taxon>
    </lineage>
</organism>
<proteinExistence type="predicted"/>
<evidence type="ECO:0000313" key="1">
    <source>
        <dbReference type="EMBL" id="KAI4377572.1"/>
    </source>
</evidence>
<gene>
    <name evidence="1" type="ORF">MLD38_015176</name>
</gene>
<protein>
    <submittedName>
        <fullName evidence="1">Uncharacterized protein</fullName>
    </submittedName>
</protein>
<comment type="caution">
    <text evidence="1">The sequence shown here is derived from an EMBL/GenBank/DDBJ whole genome shotgun (WGS) entry which is preliminary data.</text>
</comment>
<dbReference type="Proteomes" id="UP001057402">
    <property type="component" value="Chromosome 4"/>
</dbReference>
<accession>A0ACB9RNP5</accession>
<dbReference type="EMBL" id="CM042883">
    <property type="protein sequence ID" value="KAI4377572.1"/>
    <property type="molecule type" value="Genomic_DNA"/>
</dbReference>